<protein>
    <submittedName>
        <fullName evidence="2">DUF805 domain-containing protein</fullName>
    </submittedName>
</protein>
<feature type="transmembrane region" description="Helical" evidence="1">
    <location>
        <begin position="84"/>
        <end position="104"/>
    </location>
</feature>
<organism evidence="2 3">
    <name type="scientific">Streptomyces polyrhachis</name>
    <dbReference type="NCBI Taxonomy" id="1282885"/>
    <lineage>
        <taxon>Bacteria</taxon>
        <taxon>Bacillati</taxon>
        <taxon>Actinomycetota</taxon>
        <taxon>Actinomycetes</taxon>
        <taxon>Kitasatosporales</taxon>
        <taxon>Streptomycetaceae</taxon>
        <taxon>Streptomyces</taxon>
    </lineage>
</organism>
<reference evidence="3" key="1">
    <citation type="journal article" date="2019" name="Int. J. Syst. Evol. Microbiol.">
        <title>The Global Catalogue of Microorganisms (GCM) 10K type strain sequencing project: providing services to taxonomists for standard genome sequencing and annotation.</title>
        <authorList>
            <consortium name="The Broad Institute Genomics Platform"/>
            <consortium name="The Broad Institute Genome Sequencing Center for Infectious Disease"/>
            <person name="Wu L."/>
            <person name="Ma J."/>
        </authorList>
    </citation>
    <scope>NUCLEOTIDE SEQUENCE [LARGE SCALE GENOMIC DNA]</scope>
    <source>
        <strain evidence="3">CGMCC 1.13681</strain>
    </source>
</reference>
<dbReference type="PANTHER" id="PTHR34980">
    <property type="entry name" value="INNER MEMBRANE PROTEIN-RELATED-RELATED"/>
    <property type="match status" value="1"/>
</dbReference>
<evidence type="ECO:0000313" key="3">
    <source>
        <dbReference type="Proteomes" id="UP001596413"/>
    </source>
</evidence>
<dbReference type="RefSeq" id="WP_386413421.1">
    <property type="nucleotide sequence ID" value="NZ_JBHSZO010000009.1"/>
</dbReference>
<dbReference type="Pfam" id="PF05656">
    <property type="entry name" value="DUF805"/>
    <property type="match status" value="1"/>
</dbReference>
<dbReference type="EMBL" id="JBHSZO010000009">
    <property type="protein sequence ID" value="MFC7218135.1"/>
    <property type="molecule type" value="Genomic_DNA"/>
</dbReference>
<accession>A0ABW2GBH1</accession>
<feature type="transmembrane region" description="Helical" evidence="1">
    <location>
        <begin position="51"/>
        <end position="72"/>
    </location>
</feature>
<proteinExistence type="predicted"/>
<keyword evidence="1" id="KW-0472">Membrane</keyword>
<evidence type="ECO:0000313" key="2">
    <source>
        <dbReference type="EMBL" id="MFC7218135.1"/>
    </source>
</evidence>
<comment type="caution">
    <text evidence="2">The sequence shown here is derived from an EMBL/GenBank/DDBJ whole genome shotgun (WGS) entry which is preliminary data.</text>
</comment>
<keyword evidence="1" id="KW-0812">Transmembrane</keyword>
<keyword evidence="1" id="KW-1133">Transmembrane helix</keyword>
<dbReference type="Proteomes" id="UP001596413">
    <property type="component" value="Unassembled WGS sequence"/>
</dbReference>
<sequence length="134" mass="14385">MSWYLAVLKNYAGFSGRARRKEYWMFTLFTTIVAMVLLGIGAAGAAADVPALFALVAVYYVATIIPSLAVTVRRLHDTGRSGGWFFIAFVPMIGGVWLFVLTLLDSQAEANEYGPNPKFAGMAPGQVPVAGYAG</sequence>
<keyword evidence="3" id="KW-1185">Reference proteome</keyword>
<name>A0ABW2GBH1_9ACTN</name>
<feature type="transmembrane region" description="Helical" evidence="1">
    <location>
        <begin position="23"/>
        <end position="45"/>
    </location>
</feature>
<evidence type="ECO:0000256" key="1">
    <source>
        <dbReference type="SAM" id="Phobius"/>
    </source>
</evidence>
<dbReference type="InterPro" id="IPR008523">
    <property type="entry name" value="DUF805"/>
</dbReference>
<gene>
    <name evidence="2" type="ORF">ACFQLX_08125</name>
</gene>
<dbReference type="PANTHER" id="PTHR34980:SF2">
    <property type="entry name" value="INNER MEMBRANE PROTEIN YHAH-RELATED"/>
    <property type="match status" value="1"/>
</dbReference>